<dbReference type="AlphaFoldDB" id="A0AAW5UIJ0"/>
<protein>
    <recommendedName>
        <fullName evidence="3">Orn/DAP/Arg decarboxylase 2 C-terminal domain-containing protein</fullName>
    </recommendedName>
</protein>
<dbReference type="PANTHER" id="PTHR43727">
    <property type="entry name" value="DIAMINOPIMELATE DECARBOXYLASE"/>
    <property type="match status" value="1"/>
</dbReference>
<evidence type="ECO:0000259" key="3">
    <source>
        <dbReference type="Pfam" id="PF00278"/>
    </source>
</evidence>
<organism evidence="4 5">
    <name type="scientific">Segatella copri</name>
    <dbReference type="NCBI Taxonomy" id="165179"/>
    <lineage>
        <taxon>Bacteria</taxon>
        <taxon>Pseudomonadati</taxon>
        <taxon>Bacteroidota</taxon>
        <taxon>Bacteroidia</taxon>
        <taxon>Bacteroidales</taxon>
        <taxon>Prevotellaceae</taxon>
        <taxon>Segatella</taxon>
    </lineage>
</organism>
<dbReference type="EMBL" id="JAPDVD010000002">
    <property type="protein sequence ID" value="MCW4138770.1"/>
    <property type="molecule type" value="Genomic_DNA"/>
</dbReference>
<comment type="cofactor">
    <cofactor evidence="1">
        <name>pyridoxal 5'-phosphate</name>
        <dbReference type="ChEBI" id="CHEBI:597326"/>
    </cofactor>
</comment>
<keyword evidence="2" id="KW-0663">Pyridoxal phosphate</keyword>
<dbReference type="GO" id="GO:0008836">
    <property type="term" value="F:diaminopimelate decarboxylase activity"/>
    <property type="evidence" value="ECO:0007669"/>
    <property type="project" value="TreeGrafter"/>
</dbReference>
<dbReference type="Pfam" id="PF00278">
    <property type="entry name" value="Orn_DAP_Arg_deC"/>
    <property type="match status" value="1"/>
</dbReference>
<dbReference type="GO" id="GO:0009089">
    <property type="term" value="P:lysine biosynthetic process via diaminopimelate"/>
    <property type="evidence" value="ECO:0007669"/>
    <property type="project" value="TreeGrafter"/>
</dbReference>
<evidence type="ECO:0000256" key="1">
    <source>
        <dbReference type="ARBA" id="ARBA00001933"/>
    </source>
</evidence>
<accession>A0AAW5UIJ0</accession>
<dbReference type="RefSeq" id="WP_264949459.1">
    <property type="nucleotide sequence ID" value="NZ_JAPDVB010000002.1"/>
</dbReference>
<proteinExistence type="predicted"/>
<evidence type="ECO:0000256" key="2">
    <source>
        <dbReference type="ARBA" id="ARBA00022898"/>
    </source>
</evidence>
<gene>
    <name evidence="4" type="ORF">ONT01_13555</name>
</gene>
<dbReference type="Proteomes" id="UP001208620">
    <property type="component" value="Unassembled WGS sequence"/>
</dbReference>
<evidence type="ECO:0000313" key="4">
    <source>
        <dbReference type="EMBL" id="MCW4138770.1"/>
    </source>
</evidence>
<comment type="caution">
    <text evidence="4">The sequence shown here is derived from an EMBL/GenBank/DDBJ whole genome shotgun (WGS) entry which is preliminary data.</text>
</comment>
<evidence type="ECO:0000313" key="5">
    <source>
        <dbReference type="Proteomes" id="UP001208620"/>
    </source>
</evidence>
<feature type="domain" description="Orn/DAP/Arg decarboxylase 2 C-terminal" evidence="3">
    <location>
        <begin position="53"/>
        <end position="137"/>
    </location>
</feature>
<dbReference type="InterPro" id="IPR022643">
    <property type="entry name" value="De-COase2_C"/>
</dbReference>
<dbReference type="SUPFAM" id="SSF50621">
    <property type="entry name" value="Alanine racemase C-terminal domain-like"/>
    <property type="match status" value="1"/>
</dbReference>
<dbReference type="Gene3D" id="2.40.37.10">
    <property type="entry name" value="Lyase, Ornithine Decarboxylase, Chain A, domain 1"/>
    <property type="match status" value="1"/>
</dbReference>
<dbReference type="InterPro" id="IPR009006">
    <property type="entry name" value="Ala_racemase/Decarboxylase_C"/>
</dbReference>
<dbReference type="PANTHER" id="PTHR43727:SF2">
    <property type="entry name" value="GROUP IV DECARBOXYLASE"/>
    <property type="match status" value="1"/>
</dbReference>
<name>A0AAW5UIJ0_9BACT</name>
<sequence>MDLGGCLFGDKPGTPTFEEYASTIVDVLEAYQISKEVQLLVEPGAALIASPVSYVCSVIDVKDIKDRRLVFTDGSVKHVASQMKAPPFVSSLNTKSSNLKEKQIVTGYTCIEMDRFLTLDNQPELAKGDRITLYNVGAYTMSLTPLFIEYFPTVIVTDENGNEEVVREKWTTKEFIQKSKL</sequence>
<reference evidence="4" key="1">
    <citation type="submission" date="2022-11" db="EMBL/GenBank/DDBJ databases">
        <title>Genomic repertoires linked with pathogenic potency of arthritogenic Prevotella copri isolated from the gut of rheumatoid arthritis patients.</title>
        <authorList>
            <person name="Nii T."/>
            <person name="Maeda Y."/>
            <person name="Motooka D."/>
            <person name="Naito M."/>
            <person name="Matsumoto Y."/>
            <person name="Ogawa T."/>
            <person name="Oguro-Igashira E."/>
            <person name="Kishikawa T."/>
            <person name="Yamashita M."/>
            <person name="Koizumi S."/>
            <person name="Kurakawa T."/>
            <person name="Okumura R."/>
            <person name="Kayama H."/>
            <person name="Murakami M."/>
            <person name="Sakaguchi T."/>
            <person name="Das B."/>
            <person name="Nakamura S."/>
            <person name="Okada Y."/>
            <person name="Kumanogoh A."/>
            <person name="Takeda K."/>
        </authorList>
    </citation>
    <scope>NUCLEOTIDE SEQUENCE</scope>
    <source>
        <strain evidence="4">H105_2-2</strain>
    </source>
</reference>